<evidence type="ECO:0000313" key="1">
    <source>
        <dbReference type="EMBL" id="CAK1587084.1"/>
    </source>
</evidence>
<keyword evidence="2" id="KW-1185">Reference proteome</keyword>
<proteinExistence type="predicted"/>
<name>A0AAV1KWP2_9NEOP</name>
<sequence length="139" mass="15689">MADESLASNRDVISNEEILTKEFLLIEKSCESYKDSDEELKNIFKEIKKLSCAKNKDSEVGEDSEDVELILKRAEDIANETENLLNSSPVVGFRNCVSPCVESKVPQIKVTKVSENETRLDNKVAGSLKVEYTLFYTFV</sequence>
<reference evidence="1 2" key="1">
    <citation type="submission" date="2023-11" db="EMBL/GenBank/DDBJ databases">
        <authorList>
            <person name="Hedman E."/>
            <person name="Englund M."/>
            <person name="Stromberg M."/>
            <person name="Nyberg Akerstrom W."/>
            <person name="Nylinder S."/>
            <person name="Jareborg N."/>
            <person name="Kallberg Y."/>
            <person name="Kronander E."/>
        </authorList>
    </citation>
    <scope>NUCLEOTIDE SEQUENCE [LARGE SCALE GENOMIC DNA]</scope>
</reference>
<accession>A0AAV1KWP2</accession>
<organism evidence="1 2">
    <name type="scientific">Parnassius mnemosyne</name>
    <name type="common">clouded apollo</name>
    <dbReference type="NCBI Taxonomy" id="213953"/>
    <lineage>
        <taxon>Eukaryota</taxon>
        <taxon>Metazoa</taxon>
        <taxon>Ecdysozoa</taxon>
        <taxon>Arthropoda</taxon>
        <taxon>Hexapoda</taxon>
        <taxon>Insecta</taxon>
        <taxon>Pterygota</taxon>
        <taxon>Neoptera</taxon>
        <taxon>Endopterygota</taxon>
        <taxon>Lepidoptera</taxon>
        <taxon>Glossata</taxon>
        <taxon>Ditrysia</taxon>
        <taxon>Papilionoidea</taxon>
        <taxon>Papilionidae</taxon>
        <taxon>Parnassiinae</taxon>
        <taxon>Parnassini</taxon>
        <taxon>Parnassius</taxon>
        <taxon>Driopa</taxon>
    </lineage>
</organism>
<gene>
    <name evidence="1" type="ORF">PARMNEM_LOCUS7951</name>
</gene>
<dbReference type="Proteomes" id="UP001314205">
    <property type="component" value="Unassembled WGS sequence"/>
</dbReference>
<dbReference type="AlphaFoldDB" id="A0AAV1KWP2"/>
<dbReference type="EMBL" id="CAVLGL010000081">
    <property type="protein sequence ID" value="CAK1587084.1"/>
    <property type="molecule type" value="Genomic_DNA"/>
</dbReference>
<evidence type="ECO:0000313" key="2">
    <source>
        <dbReference type="Proteomes" id="UP001314205"/>
    </source>
</evidence>
<protein>
    <submittedName>
        <fullName evidence="1">Uncharacterized protein</fullName>
    </submittedName>
</protein>
<comment type="caution">
    <text evidence="1">The sequence shown here is derived from an EMBL/GenBank/DDBJ whole genome shotgun (WGS) entry which is preliminary data.</text>
</comment>